<dbReference type="InParanoid" id="A0A165F595"/>
<keyword evidence="2" id="KW-1185">Reference proteome</keyword>
<dbReference type="AlphaFoldDB" id="A0A165F595"/>
<evidence type="ECO:0000313" key="1">
    <source>
        <dbReference type="EMBL" id="KZT56216.1"/>
    </source>
</evidence>
<protein>
    <submittedName>
        <fullName evidence="1">Uncharacterized protein</fullName>
    </submittedName>
</protein>
<sequence length="475" mass="52456">MPLLRGVHIRSYNGLDNESCKAGGLPDHLQPRHVTHGPNKRNRGFNIRGYHFGYDRIEGSAPTESIQKGKCLVSTGTLGGGYSIAARWQPQDRKPTSMVRSGCAFVLGNKVISVFVAYGCVPTTDSPRGPDFGAMDTHQLVFVSNQLTYVKTAPGSGNVFGHNEDITLFGMLEGCARIHAFVWGEGVRVDLESNPLEPIRAARVTADYIIVIKAYRIELFLVTAVRGVRKPDGPAVAPIEVIPLANPIWQADITDHKPLFGFTSSLSLRIVLRDHFGLNVYKLAKTATDSSVFESISCIPVPEESYVTSVAMLSERSGVAWIEHDFEDVPAEGWTPRASRLMYSPCEEPRKSQAGAKKNGQRHVLCEESGYGILSLCDTLSITEALQSIVVSQRYSRVAIHLVYTFSKASEGCDRLPMKLDVSSFSSRLTPDTLSVEELSKANVFSHVGLRGLRMHFTKELCSWYRQFQKHFSTS</sequence>
<dbReference type="EMBL" id="KV423981">
    <property type="protein sequence ID" value="KZT56216.1"/>
    <property type="molecule type" value="Genomic_DNA"/>
</dbReference>
<evidence type="ECO:0000313" key="2">
    <source>
        <dbReference type="Proteomes" id="UP000076842"/>
    </source>
</evidence>
<organism evidence="1 2">
    <name type="scientific">Calocera cornea HHB12733</name>
    <dbReference type="NCBI Taxonomy" id="1353952"/>
    <lineage>
        <taxon>Eukaryota</taxon>
        <taxon>Fungi</taxon>
        <taxon>Dikarya</taxon>
        <taxon>Basidiomycota</taxon>
        <taxon>Agaricomycotina</taxon>
        <taxon>Dacrymycetes</taxon>
        <taxon>Dacrymycetales</taxon>
        <taxon>Dacrymycetaceae</taxon>
        <taxon>Calocera</taxon>
    </lineage>
</organism>
<proteinExistence type="predicted"/>
<reference evidence="1 2" key="1">
    <citation type="journal article" date="2016" name="Mol. Biol. Evol.">
        <title>Comparative Genomics of Early-Diverging Mushroom-Forming Fungi Provides Insights into the Origins of Lignocellulose Decay Capabilities.</title>
        <authorList>
            <person name="Nagy L.G."/>
            <person name="Riley R."/>
            <person name="Tritt A."/>
            <person name="Adam C."/>
            <person name="Daum C."/>
            <person name="Floudas D."/>
            <person name="Sun H."/>
            <person name="Yadav J.S."/>
            <person name="Pangilinan J."/>
            <person name="Larsson K.H."/>
            <person name="Matsuura K."/>
            <person name="Barry K."/>
            <person name="Labutti K."/>
            <person name="Kuo R."/>
            <person name="Ohm R.A."/>
            <person name="Bhattacharya S.S."/>
            <person name="Shirouzu T."/>
            <person name="Yoshinaga Y."/>
            <person name="Martin F.M."/>
            <person name="Grigoriev I.V."/>
            <person name="Hibbett D.S."/>
        </authorList>
    </citation>
    <scope>NUCLEOTIDE SEQUENCE [LARGE SCALE GENOMIC DNA]</scope>
    <source>
        <strain evidence="1 2">HHB12733</strain>
    </source>
</reference>
<gene>
    <name evidence="1" type="ORF">CALCODRAFT_509597</name>
</gene>
<name>A0A165F595_9BASI</name>
<dbReference type="Proteomes" id="UP000076842">
    <property type="component" value="Unassembled WGS sequence"/>
</dbReference>
<accession>A0A165F595</accession>